<proteinExistence type="predicted"/>
<dbReference type="STRING" id="1754190.A0A1Y2CC54"/>
<name>A0A1Y2CC54_9FUNG</name>
<keyword evidence="2" id="KW-1185">Reference proteome</keyword>
<dbReference type="OrthoDB" id="413313at2759"/>
<dbReference type="Proteomes" id="UP000193920">
    <property type="component" value="Unassembled WGS sequence"/>
</dbReference>
<gene>
    <name evidence="1" type="ORF">LY90DRAFT_671690</name>
</gene>
<reference evidence="1 2" key="1">
    <citation type="submission" date="2016-08" db="EMBL/GenBank/DDBJ databases">
        <title>A Parts List for Fungal Cellulosomes Revealed by Comparative Genomics.</title>
        <authorList>
            <consortium name="DOE Joint Genome Institute"/>
            <person name="Haitjema C.H."/>
            <person name="Gilmore S.P."/>
            <person name="Henske J.K."/>
            <person name="Solomon K.V."/>
            <person name="De Groot R."/>
            <person name="Kuo A."/>
            <person name="Mondo S.J."/>
            <person name="Salamov A.A."/>
            <person name="Labutti K."/>
            <person name="Zhao Z."/>
            <person name="Chiniquy J."/>
            <person name="Barry K."/>
            <person name="Brewer H.M."/>
            <person name="Purvine S.O."/>
            <person name="Wright A.T."/>
            <person name="Boxma B."/>
            <person name="Van Alen T."/>
            <person name="Hackstein J.H."/>
            <person name="Baker S.E."/>
            <person name="Grigoriev I.V."/>
            <person name="O'Malley M.A."/>
        </authorList>
    </citation>
    <scope>NUCLEOTIDE SEQUENCE [LARGE SCALE GENOMIC DNA]</scope>
    <source>
        <strain evidence="1 2">G1</strain>
    </source>
</reference>
<accession>A0A1Y2CC54</accession>
<organism evidence="1 2">
    <name type="scientific">Neocallimastix californiae</name>
    <dbReference type="NCBI Taxonomy" id="1754190"/>
    <lineage>
        <taxon>Eukaryota</taxon>
        <taxon>Fungi</taxon>
        <taxon>Fungi incertae sedis</taxon>
        <taxon>Chytridiomycota</taxon>
        <taxon>Chytridiomycota incertae sedis</taxon>
        <taxon>Neocallimastigomycetes</taxon>
        <taxon>Neocallimastigales</taxon>
        <taxon>Neocallimastigaceae</taxon>
        <taxon>Neocallimastix</taxon>
    </lineage>
</organism>
<protein>
    <submittedName>
        <fullName evidence="1">Uncharacterized protein</fullName>
    </submittedName>
</protein>
<evidence type="ECO:0000313" key="2">
    <source>
        <dbReference type="Proteomes" id="UP000193920"/>
    </source>
</evidence>
<evidence type="ECO:0000313" key="1">
    <source>
        <dbReference type="EMBL" id="ORY43905.1"/>
    </source>
</evidence>
<sequence>MITTTTTVTVPSLLAKFLVKFLVKFLAMLERIIDERYNYHAKVPFIHELLVPFYLSEYHSCNGVPFGNLKGPYSILRRRLTGRYVHNYVVNYTKDFIKTYDGTNS</sequence>
<dbReference type="EMBL" id="MCOG01000115">
    <property type="protein sequence ID" value="ORY43905.1"/>
    <property type="molecule type" value="Genomic_DNA"/>
</dbReference>
<comment type="caution">
    <text evidence="1">The sequence shown here is derived from an EMBL/GenBank/DDBJ whole genome shotgun (WGS) entry which is preliminary data.</text>
</comment>
<dbReference type="AlphaFoldDB" id="A0A1Y2CC54"/>